<evidence type="ECO:0000313" key="2">
    <source>
        <dbReference type="Proteomes" id="UP001163321"/>
    </source>
</evidence>
<protein>
    <submittedName>
        <fullName evidence="1">Uncharacterized protein</fullName>
    </submittedName>
</protein>
<dbReference type="Proteomes" id="UP001163321">
    <property type="component" value="Chromosome 1"/>
</dbReference>
<dbReference type="EMBL" id="CM047580">
    <property type="protein sequence ID" value="KAI9922884.1"/>
    <property type="molecule type" value="Genomic_DNA"/>
</dbReference>
<gene>
    <name evidence="1" type="ORF">PsorP6_000834</name>
</gene>
<reference evidence="1 2" key="1">
    <citation type="journal article" date="2022" name="bioRxiv">
        <title>The genome of the oomycete Peronosclerospora sorghi, a cosmopolitan pathogen of maize and sorghum, is inflated with dispersed pseudogenes.</title>
        <authorList>
            <person name="Fletcher K."/>
            <person name="Martin F."/>
            <person name="Isakeit T."/>
            <person name="Cavanaugh K."/>
            <person name="Magill C."/>
            <person name="Michelmore R."/>
        </authorList>
    </citation>
    <scope>NUCLEOTIDE SEQUENCE [LARGE SCALE GENOMIC DNA]</scope>
    <source>
        <strain evidence="1">P6</strain>
    </source>
</reference>
<accession>A0ACC0WVH5</accession>
<proteinExistence type="predicted"/>
<evidence type="ECO:0000313" key="1">
    <source>
        <dbReference type="EMBL" id="KAI9922884.1"/>
    </source>
</evidence>
<name>A0ACC0WVH5_9STRA</name>
<comment type="caution">
    <text evidence="1">The sequence shown here is derived from an EMBL/GenBank/DDBJ whole genome shotgun (WGS) entry which is preliminary data.</text>
</comment>
<organism evidence="1 2">
    <name type="scientific">Peronosclerospora sorghi</name>
    <dbReference type="NCBI Taxonomy" id="230839"/>
    <lineage>
        <taxon>Eukaryota</taxon>
        <taxon>Sar</taxon>
        <taxon>Stramenopiles</taxon>
        <taxon>Oomycota</taxon>
        <taxon>Peronosporomycetes</taxon>
        <taxon>Peronosporales</taxon>
        <taxon>Peronosporaceae</taxon>
        <taxon>Peronosclerospora</taxon>
    </lineage>
</organism>
<keyword evidence="2" id="KW-1185">Reference proteome</keyword>
<sequence>MPSFFSLRTNSSDDTPRIIGGPFSTLALLPLQQPGTSILDISLVTTTSHWNFDLYRLELRLRVVQITLAGGCYVHDTANFALKPHLKSENYVSANH</sequence>